<proteinExistence type="predicted"/>
<dbReference type="Gene3D" id="1.10.10.10">
    <property type="entry name" value="Winged helix-like DNA-binding domain superfamily/Winged helix DNA-binding domain"/>
    <property type="match status" value="1"/>
</dbReference>
<sequence>MGGLRSIIGGATLTERRVRPNKMAEAAGVTVSTLLKWRKLGLPFEKDARKRVWYDPEAVSEWLEENGRTGRPGRPSLVQTMKREKYARKLAGEPEPEPLPRLTPSPDVVTEATTMDLAAAKLRKELALAEKHELAVARVKGELLDAEEVERDRVRRVSVIKARLLQLAATAAPLCAGRDEGEIERIITEEVLLLLADFARGERDTEGEM</sequence>
<dbReference type="EMBL" id="KR029585">
    <property type="protein sequence ID" value="AKH46560.1"/>
    <property type="molecule type" value="Genomic_DNA"/>
</dbReference>
<accession>A0A0F7L3Q2</accession>
<name>A0A0F7L3Q2_9VIRU</name>
<dbReference type="SUPFAM" id="SSF46955">
    <property type="entry name" value="Putative DNA-binding domain"/>
    <property type="match status" value="1"/>
</dbReference>
<protein>
    <submittedName>
        <fullName evidence="1">Uncharacterized protein</fullName>
    </submittedName>
</protein>
<dbReference type="InterPro" id="IPR036388">
    <property type="entry name" value="WH-like_DNA-bd_sf"/>
</dbReference>
<evidence type="ECO:0000313" key="1">
    <source>
        <dbReference type="EMBL" id="AKH46560.1"/>
    </source>
</evidence>
<organism evidence="1">
    <name type="scientific">uncultured marine virus</name>
    <dbReference type="NCBI Taxonomy" id="186617"/>
    <lineage>
        <taxon>Viruses</taxon>
        <taxon>environmental samples</taxon>
    </lineage>
</organism>
<dbReference type="InterPro" id="IPR009061">
    <property type="entry name" value="DNA-bd_dom_put_sf"/>
</dbReference>
<reference evidence="1" key="2">
    <citation type="submission" date="2015-03" db="EMBL/GenBank/DDBJ databases">
        <authorList>
            <person name="Chow C.-E.T."/>
            <person name="Winget D.M."/>
            <person name="White R.A.III."/>
            <person name="Hallam S.J."/>
            <person name="Suttle C.A."/>
        </authorList>
    </citation>
    <scope>NUCLEOTIDE SEQUENCE</scope>
    <source>
        <strain evidence="1">Anoxic2_1</strain>
    </source>
</reference>
<reference evidence="1" key="1">
    <citation type="journal article" date="2015" name="Front. Microbiol.">
        <title>Combining genomic sequencing methods to explore viral diversity and reveal potential virus-host interactions.</title>
        <authorList>
            <person name="Chow C.E."/>
            <person name="Winget D.M."/>
            <person name="White R.A.III."/>
            <person name="Hallam S.J."/>
            <person name="Suttle C.A."/>
        </authorList>
    </citation>
    <scope>NUCLEOTIDE SEQUENCE</scope>
    <source>
        <strain evidence="1">Anoxic2_1</strain>
    </source>
</reference>